<keyword evidence="2" id="KW-1185">Reference proteome</keyword>
<gene>
    <name evidence="1" type="ORF">O6R05_07835</name>
</gene>
<organism evidence="1 2">
    <name type="scientific">Peptoniphilus equinus</name>
    <dbReference type="NCBI Taxonomy" id="3016343"/>
    <lineage>
        <taxon>Bacteria</taxon>
        <taxon>Bacillati</taxon>
        <taxon>Bacillota</taxon>
        <taxon>Tissierellia</taxon>
        <taxon>Tissierellales</taxon>
        <taxon>Peptoniphilaceae</taxon>
        <taxon>Peptoniphilus</taxon>
    </lineage>
</organism>
<name>A0ABY7QTW5_9FIRM</name>
<protein>
    <submittedName>
        <fullName evidence="1">Uncharacterized protein</fullName>
    </submittedName>
</protein>
<accession>A0ABY7QTW5</accession>
<dbReference type="EMBL" id="CP115667">
    <property type="protein sequence ID" value="WBW49901.1"/>
    <property type="molecule type" value="Genomic_DNA"/>
</dbReference>
<sequence>MSLQIDKMKTLVRDVVERVIPSPTQSDILEIRQEATEAVIKSGATPSSVEVQVEIDQQTSKVRAIATGSTEIATQDIAKKVDEAEAKALAAQSMGAEHTEVALLAKTEDFFIFGRHHNDKTEIRAVDKKGFVKLQREDGLAKVTSNGGARTVADTMWDDLAVFKSDIKLNPDIYLCLGGRIVDFEGLSDSNQLHMLMDAELSLRQGSDTVIVIGAKNDL</sequence>
<dbReference type="Proteomes" id="UP001210339">
    <property type="component" value="Chromosome"/>
</dbReference>
<evidence type="ECO:0000313" key="1">
    <source>
        <dbReference type="EMBL" id="WBW49901.1"/>
    </source>
</evidence>
<proteinExistence type="predicted"/>
<reference evidence="1 2" key="1">
    <citation type="submission" date="2023-01" db="EMBL/GenBank/DDBJ databases">
        <authorList>
            <person name="Lee S.H."/>
            <person name="Jung H.S."/>
            <person name="Yun J.U."/>
        </authorList>
    </citation>
    <scope>NUCLEOTIDE SEQUENCE [LARGE SCALE GENOMIC DNA]</scope>
    <source>
        <strain evidence="1 2">CBA3646</strain>
    </source>
</reference>
<dbReference type="RefSeq" id="WP_271191432.1">
    <property type="nucleotide sequence ID" value="NZ_CP115667.1"/>
</dbReference>
<evidence type="ECO:0000313" key="2">
    <source>
        <dbReference type="Proteomes" id="UP001210339"/>
    </source>
</evidence>